<keyword evidence="3" id="KW-1185">Reference proteome</keyword>
<name>A0A7W9BUH6_9SPHN</name>
<proteinExistence type="predicted"/>
<feature type="chain" id="PRO_5031339416" evidence="1">
    <location>
        <begin position="21"/>
        <end position="101"/>
    </location>
</feature>
<keyword evidence="1" id="KW-0732">Signal</keyword>
<feature type="signal peptide" evidence="1">
    <location>
        <begin position="1"/>
        <end position="20"/>
    </location>
</feature>
<sequence>MNMKSAILSAVLVVHLVAPAAGQTQRYRDQDAAAEARRSGQIKSLREIEERVIPRMVGARYLGPEFDARTATYRLKFMRGGSVVWVDVDGRTGAVIGRSGE</sequence>
<gene>
    <name evidence="2" type="ORF">FHS99_002845</name>
</gene>
<dbReference type="EMBL" id="JACIJR010000007">
    <property type="protein sequence ID" value="MBB5730342.1"/>
    <property type="molecule type" value="Genomic_DNA"/>
</dbReference>
<dbReference type="RefSeq" id="WP_232477371.1">
    <property type="nucleotide sequence ID" value="NZ_JACIJR010000007.1"/>
</dbReference>
<evidence type="ECO:0000313" key="2">
    <source>
        <dbReference type="EMBL" id="MBB5730342.1"/>
    </source>
</evidence>
<evidence type="ECO:0000313" key="3">
    <source>
        <dbReference type="Proteomes" id="UP000546701"/>
    </source>
</evidence>
<accession>A0A7W9BUH6</accession>
<protein>
    <submittedName>
        <fullName evidence="2">Putative membrane protein YkoI</fullName>
    </submittedName>
</protein>
<reference evidence="2 3" key="1">
    <citation type="submission" date="2020-08" db="EMBL/GenBank/DDBJ databases">
        <title>Genomic Encyclopedia of Type Strains, Phase IV (KMG-IV): sequencing the most valuable type-strain genomes for metagenomic binning, comparative biology and taxonomic classification.</title>
        <authorList>
            <person name="Goeker M."/>
        </authorList>
    </citation>
    <scope>NUCLEOTIDE SEQUENCE [LARGE SCALE GENOMIC DNA]</scope>
    <source>
        <strain evidence="2 3">DSM 103336</strain>
    </source>
</reference>
<organism evidence="2 3">
    <name type="scientific">Sphingomonas prati</name>
    <dbReference type="NCBI Taxonomy" id="1843237"/>
    <lineage>
        <taxon>Bacteria</taxon>
        <taxon>Pseudomonadati</taxon>
        <taxon>Pseudomonadota</taxon>
        <taxon>Alphaproteobacteria</taxon>
        <taxon>Sphingomonadales</taxon>
        <taxon>Sphingomonadaceae</taxon>
        <taxon>Sphingomonas</taxon>
    </lineage>
</organism>
<evidence type="ECO:0000256" key="1">
    <source>
        <dbReference type="SAM" id="SignalP"/>
    </source>
</evidence>
<dbReference type="Proteomes" id="UP000546701">
    <property type="component" value="Unassembled WGS sequence"/>
</dbReference>
<dbReference type="AlphaFoldDB" id="A0A7W9BUH6"/>
<comment type="caution">
    <text evidence="2">The sequence shown here is derived from an EMBL/GenBank/DDBJ whole genome shotgun (WGS) entry which is preliminary data.</text>
</comment>